<dbReference type="PANTHER" id="PTHR10501">
    <property type="entry name" value="U1 SMALL NUCLEAR RIBONUCLEOPROTEIN A/U2 SMALL NUCLEAR RIBONUCLEOPROTEIN B"/>
    <property type="match status" value="1"/>
</dbReference>
<dbReference type="CDD" id="cd12247">
    <property type="entry name" value="RRM2_U1A_like"/>
    <property type="match status" value="1"/>
</dbReference>
<reference evidence="5 6" key="1">
    <citation type="journal article" date="2011" name="Proc. Natl. Acad. Sci. U.S.A.">
        <title>Evolutionary erosion of yeast sex chromosomes by mating-type switching accidents.</title>
        <authorList>
            <person name="Gordon J.L."/>
            <person name="Armisen D."/>
            <person name="Proux-Wera E."/>
            <person name="Oheigeartaigh S.S."/>
            <person name="Byrne K.P."/>
            <person name="Wolfe K.H."/>
        </authorList>
    </citation>
    <scope>NUCLEOTIDE SEQUENCE [LARGE SCALE GENOMIC DNA]</scope>
    <source>
        <strain evidence="6">ATCC 10597 / BCRC 20456 / CBS 421 / NBRC 0211 / NRRL Y-12639</strain>
    </source>
</reference>
<dbReference type="InterPro" id="IPR012677">
    <property type="entry name" value="Nucleotide-bd_a/b_plait_sf"/>
</dbReference>
<dbReference type="SUPFAM" id="SSF54928">
    <property type="entry name" value="RNA-binding domain, RBD"/>
    <property type="match status" value="1"/>
</dbReference>
<dbReference type="RefSeq" id="XP_003668200.1">
    <property type="nucleotide sequence ID" value="XM_003668152.1"/>
</dbReference>
<dbReference type="GeneID" id="11493447"/>
<organism evidence="5 6">
    <name type="scientific">Naumovozyma dairenensis (strain ATCC 10597 / BCRC 20456 / CBS 421 / NBRC 0211 / NRRL Y-12639)</name>
    <name type="common">Saccharomyces dairenensis</name>
    <dbReference type="NCBI Taxonomy" id="1071378"/>
    <lineage>
        <taxon>Eukaryota</taxon>
        <taxon>Fungi</taxon>
        <taxon>Dikarya</taxon>
        <taxon>Ascomycota</taxon>
        <taxon>Saccharomycotina</taxon>
        <taxon>Saccharomycetes</taxon>
        <taxon>Saccharomycetales</taxon>
        <taxon>Saccharomycetaceae</taxon>
        <taxon>Naumovozyma</taxon>
    </lineage>
</organism>
<feature type="region of interest" description="Disordered" evidence="3">
    <location>
        <begin position="200"/>
        <end position="234"/>
    </location>
</feature>
<dbReference type="InterPro" id="IPR035979">
    <property type="entry name" value="RBD_domain_sf"/>
</dbReference>
<dbReference type="SMART" id="SM00360">
    <property type="entry name" value="RRM"/>
    <property type="match status" value="2"/>
</dbReference>
<dbReference type="Proteomes" id="UP000000689">
    <property type="component" value="Chromosome 1"/>
</dbReference>
<dbReference type="AlphaFoldDB" id="G0W569"/>
<dbReference type="GO" id="GO:0000398">
    <property type="term" value="P:mRNA splicing, via spliceosome"/>
    <property type="evidence" value="ECO:0007669"/>
    <property type="project" value="EnsemblFungi"/>
</dbReference>
<sequence length="312" mass="35738">MGPPKIEKKSTRTLYLKNLPRRPKNKENYTKLLLKHINPSNKFVNNPSLQLPTNTLPKDQFDVESIDEKTGIVSVSKSNAKTLNSQCFITFTTVEKASQFKEDFDNKLLINGSKIDIGFSKKDSFLGLCLKDRTKFQLALKNRNTKKALLANDELLRRHKLKRTLRRLRRRLRVKGKTEEQIYDIVKNLEAERTTKTRILENKDEKKKTKASKASIDKSSTMQKTKLAIKEASTSQNPPNKVLLVQHLPSDVSEEDVAELFTSEGFVEVRLIRVRNLAFVEYNTIGQASATKKKLSDIFNWKGKEITIGFAK</sequence>
<gene>
    <name evidence="5" type="primary">NDAI0A08030</name>
    <name evidence="5" type="ordered locus">NDAI_0A08030</name>
</gene>
<keyword evidence="1 2" id="KW-0694">RNA-binding</keyword>
<dbReference type="EMBL" id="HE580267">
    <property type="protein sequence ID" value="CCD22957.1"/>
    <property type="molecule type" value="Genomic_DNA"/>
</dbReference>
<keyword evidence="6" id="KW-1185">Reference proteome</keyword>
<feature type="domain" description="RRM" evidence="4">
    <location>
        <begin position="241"/>
        <end position="312"/>
    </location>
</feature>
<feature type="compositionally biased region" description="Low complexity" evidence="3">
    <location>
        <begin position="212"/>
        <end position="221"/>
    </location>
</feature>
<evidence type="ECO:0000259" key="4">
    <source>
        <dbReference type="PROSITE" id="PS50102"/>
    </source>
</evidence>
<dbReference type="OMA" id="DDICAKK"/>
<dbReference type="Pfam" id="PF00076">
    <property type="entry name" value="RRM_1"/>
    <property type="match status" value="1"/>
</dbReference>
<name>G0W569_NAUDC</name>
<evidence type="ECO:0000256" key="1">
    <source>
        <dbReference type="ARBA" id="ARBA00022884"/>
    </source>
</evidence>
<evidence type="ECO:0000313" key="6">
    <source>
        <dbReference type="Proteomes" id="UP000000689"/>
    </source>
</evidence>
<dbReference type="GO" id="GO:0030619">
    <property type="term" value="F:U1 snRNA binding"/>
    <property type="evidence" value="ECO:0007669"/>
    <property type="project" value="EnsemblFungi"/>
</dbReference>
<evidence type="ECO:0000256" key="3">
    <source>
        <dbReference type="SAM" id="MobiDB-lite"/>
    </source>
</evidence>
<dbReference type="InterPro" id="IPR000504">
    <property type="entry name" value="RRM_dom"/>
</dbReference>
<evidence type="ECO:0000256" key="2">
    <source>
        <dbReference type="PROSITE-ProRule" id="PRU00176"/>
    </source>
</evidence>
<dbReference type="STRING" id="1071378.G0W569"/>
<dbReference type="eggNOG" id="KOG0118">
    <property type="taxonomic scope" value="Eukaryota"/>
</dbReference>
<dbReference type="GO" id="GO:0005685">
    <property type="term" value="C:U1 snRNP"/>
    <property type="evidence" value="ECO:0007669"/>
    <property type="project" value="EnsemblFungi"/>
</dbReference>
<dbReference type="KEGG" id="ndi:NDAI_0A08030"/>
<dbReference type="GO" id="GO:0071004">
    <property type="term" value="C:U2-type prespliceosome"/>
    <property type="evidence" value="ECO:0007669"/>
    <property type="project" value="EnsemblFungi"/>
</dbReference>
<dbReference type="Gene3D" id="3.30.70.330">
    <property type="match status" value="2"/>
</dbReference>
<accession>G0W569</accession>
<dbReference type="FunFam" id="3.30.70.330:FF:000029">
    <property type="entry name" value="U2 small nuclear ribonucleoprotein B"/>
    <property type="match status" value="1"/>
</dbReference>
<proteinExistence type="predicted"/>
<dbReference type="PROSITE" id="PS50102">
    <property type="entry name" value="RRM"/>
    <property type="match status" value="1"/>
</dbReference>
<evidence type="ECO:0000313" key="5">
    <source>
        <dbReference type="EMBL" id="CCD22957.1"/>
    </source>
</evidence>
<protein>
    <recommendedName>
        <fullName evidence="4">RRM domain-containing protein</fullName>
    </recommendedName>
</protein>
<dbReference type="HOGENOM" id="CLU_057159_0_0_1"/>
<dbReference type="OrthoDB" id="266020at2759"/>